<evidence type="ECO:0000256" key="12">
    <source>
        <dbReference type="ARBA" id="ARBA00023139"/>
    </source>
</evidence>
<dbReference type="Pfam" id="PF22461">
    <property type="entry name" value="SLBB_2"/>
    <property type="match status" value="1"/>
</dbReference>
<dbReference type="GO" id="GO:0015288">
    <property type="term" value="F:porin activity"/>
    <property type="evidence" value="ECO:0007669"/>
    <property type="project" value="UniProtKB-KW"/>
</dbReference>
<evidence type="ECO:0000256" key="1">
    <source>
        <dbReference type="ARBA" id="ARBA00004571"/>
    </source>
</evidence>
<dbReference type="GO" id="GO:0015159">
    <property type="term" value="F:polysaccharide transmembrane transporter activity"/>
    <property type="evidence" value="ECO:0007669"/>
    <property type="project" value="InterPro"/>
</dbReference>
<comment type="caution">
    <text evidence="17">The sequence shown here is derived from an EMBL/GenBank/DDBJ whole genome shotgun (WGS) entry which is preliminary data.</text>
</comment>
<dbReference type="AlphaFoldDB" id="A0A512BGY5"/>
<dbReference type="GO" id="GO:0046930">
    <property type="term" value="C:pore complex"/>
    <property type="evidence" value="ECO:0007669"/>
    <property type="project" value="UniProtKB-KW"/>
</dbReference>
<comment type="similarity">
    <text evidence="2">Belongs to the BexD/CtrA/VexA family.</text>
</comment>
<dbReference type="InterPro" id="IPR003715">
    <property type="entry name" value="Poly_export_N"/>
</dbReference>
<reference evidence="17 18" key="1">
    <citation type="submission" date="2019-07" db="EMBL/GenBank/DDBJ databases">
        <title>Whole genome shotgun sequence of Segetibacter aerophilus NBRC 106135.</title>
        <authorList>
            <person name="Hosoyama A."/>
            <person name="Uohara A."/>
            <person name="Ohji S."/>
            <person name="Ichikawa N."/>
        </authorList>
    </citation>
    <scope>NUCLEOTIDE SEQUENCE [LARGE SCALE GENOMIC DNA]</scope>
    <source>
        <strain evidence="17 18">NBRC 106135</strain>
    </source>
</reference>
<feature type="domain" description="SLBB" evidence="16">
    <location>
        <begin position="147"/>
        <end position="226"/>
    </location>
</feature>
<evidence type="ECO:0000256" key="5">
    <source>
        <dbReference type="ARBA" id="ARBA00022597"/>
    </source>
</evidence>
<dbReference type="Proteomes" id="UP000321513">
    <property type="component" value="Unassembled WGS sequence"/>
</dbReference>
<keyword evidence="8" id="KW-0625">Polysaccharide transport</keyword>
<sequence>MNFKAISKLAPVLSILIFNLSCIDIKKAVYFNDTYRAEIAAPPVDLEPVIQKSDLLSISVMSLLPAATEIFNIPNENKITSSTSTGTNSNAAGYLVDKDGYIFFPILGNIKAAGLTKKELRENIVKSLVDKKLLLEPNITIRYLNFKVTVLGEVGHPTVVNVQNEKITLLEALGLAGDVTISGRRDNVRVIRDEGVKKIVTSLNLNSSELFTSPYYYLKSNDIVYVEPNRSKVASTSRTTLLLPVIFSALSVVIISVDRLLR</sequence>
<comment type="subcellular location">
    <subcellularLocation>
        <location evidence="1">Cell outer membrane</location>
        <topology evidence="1">Multi-pass membrane protein</topology>
    </subcellularLocation>
</comment>
<keyword evidence="3" id="KW-0813">Transport</keyword>
<evidence type="ECO:0000256" key="2">
    <source>
        <dbReference type="ARBA" id="ARBA00009450"/>
    </source>
</evidence>
<evidence type="ECO:0000256" key="10">
    <source>
        <dbReference type="ARBA" id="ARBA00023114"/>
    </source>
</evidence>
<name>A0A512BGY5_9BACT</name>
<accession>A0A512BGY5</accession>
<dbReference type="EMBL" id="BJYT01000018">
    <property type="protein sequence ID" value="GEO11232.1"/>
    <property type="molecule type" value="Genomic_DNA"/>
</dbReference>
<dbReference type="InterPro" id="IPR049712">
    <property type="entry name" value="Poly_export"/>
</dbReference>
<keyword evidence="4" id="KW-1134">Transmembrane beta strand</keyword>
<dbReference type="OrthoDB" id="662756at2"/>
<evidence type="ECO:0000256" key="9">
    <source>
        <dbReference type="ARBA" id="ARBA00023065"/>
    </source>
</evidence>
<organism evidence="17 18">
    <name type="scientific">Segetibacter aerophilus</name>
    <dbReference type="NCBI Taxonomy" id="670293"/>
    <lineage>
        <taxon>Bacteria</taxon>
        <taxon>Pseudomonadati</taxon>
        <taxon>Bacteroidota</taxon>
        <taxon>Chitinophagia</taxon>
        <taxon>Chitinophagales</taxon>
        <taxon>Chitinophagaceae</taxon>
        <taxon>Segetibacter</taxon>
    </lineage>
</organism>
<evidence type="ECO:0000256" key="3">
    <source>
        <dbReference type="ARBA" id="ARBA00022448"/>
    </source>
</evidence>
<evidence type="ECO:0000256" key="7">
    <source>
        <dbReference type="ARBA" id="ARBA00022729"/>
    </source>
</evidence>
<keyword evidence="10" id="KW-0626">Porin</keyword>
<evidence type="ECO:0000256" key="11">
    <source>
        <dbReference type="ARBA" id="ARBA00023136"/>
    </source>
</evidence>
<evidence type="ECO:0000256" key="4">
    <source>
        <dbReference type="ARBA" id="ARBA00022452"/>
    </source>
</evidence>
<evidence type="ECO:0000256" key="14">
    <source>
        <dbReference type="ARBA" id="ARBA00023288"/>
    </source>
</evidence>
<keyword evidence="6" id="KW-0812">Transmembrane</keyword>
<protein>
    <submittedName>
        <fullName evidence="17">Polysaccharide export outer membrane protein</fullName>
    </submittedName>
</protein>
<keyword evidence="7" id="KW-0732">Signal</keyword>
<keyword evidence="9" id="KW-0406">Ion transport</keyword>
<evidence type="ECO:0000259" key="15">
    <source>
        <dbReference type="Pfam" id="PF02563"/>
    </source>
</evidence>
<dbReference type="Gene3D" id="3.30.1950.10">
    <property type="entry name" value="wza like domain"/>
    <property type="match status" value="1"/>
</dbReference>
<keyword evidence="13" id="KW-0998">Cell outer membrane</keyword>
<keyword evidence="18" id="KW-1185">Reference proteome</keyword>
<evidence type="ECO:0000313" key="17">
    <source>
        <dbReference type="EMBL" id="GEO11232.1"/>
    </source>
</evidence>
<evidence type="ECO:0000256" key="13">
    <source>
        <dbReference type="ARBA" id="ARBA00023237"/>
    </source>
</evidence>
<dbReference type="Pfam" id="PF02563">
    <property type="entry name" value="Poly_export"/>
    <property type="match status" value="1"/>
</dbReference>
<dbReference type="GO" id="GO:0006811">
    <property type="term" value="P:monoatomic ion transport"/>
    <property type="evidence" value="ECO:0007669"/>
    <property type="project" value="UniProtKB-KW"/>
</dbReference>
<evidence type="ECO:0000256" key="6">
    <source>
        <dbReference type="ARBA" id="ARBA00022692"/>
    </source>
</evidence>
<evidence type="ECO:0000259" key="16">
    <source>
        <dbReference type="Pfam" id="PF22461"/>
    </source>
</evidence>
<gene>
    <name evidence="17" type="ORF">SAE01_37280</name>
</gene>
<evidence type="ECO:0000256" key="8">
    <source>
        <dbReference type="ARBA" id="ARBA00023047"/>
    </source>
</evidence>
<keyword evidence="11" id="KW-0472">Membrane</keyword>
<dbReference type="GO" id="GO:0009279">
    <property type="term" value="C:cell outer membrane"/>
    <property type="evidence" value="ECO:0007669"/>
    <property type="project" value="UniProtKB-SubCell"/>
</dbReference>
<feature type="domain" description="Polysaccharide export protein N-terminal" evidence="15">
    <location>
        <begin position="47"/>
        <end position="142"/>
    </location>
</feature>
<keyword evidence="12" id="KW-0564">Palmitate</keyword>
<dbReference type="PANTHER" id="PTHR33619">
    <property type="entry name" value="POLYSACCHARIDE EXPORT PROTEIN GFCE-RELATED"/>
    <property type="match status" value="1"/>
</dbReference>
<dbReference type="Gene3D" id="3.10.560.10">
    <property type="entry name" value="Outer membrane lipoprotein wza domain like"/>
    <property type="match status" value="1"/>
</dbReference>
<proteinExistence type="inferred from homology"/>
<evidence type="ECO:0000313" key="18">
    <source>
        <dbReference type="Proteomes" id="UP000321513"/>
    </source>
</evidence>
<dbReference type="PANTHER" id="PTHR33619:SF3">
    <property type="entry name" value="POLYSACCHARIDE EXPORT PROTEIN GFCE-RELATED"/>
    <property type="match status" value="1"/>
</dbReference>
<dbReference type="InterPro" id="IPR054765">
    <property type="entry name" value="SLBB_dom"/>
</dbReference>
<keyword evidence="5" id="KW-0762">Sugar transport</keyword>
<keyword evidence="14" id="KW-0449">Lipoprotein</keyword>